<dbReference type="RefSeq" id="WP_058497384.1">
    <property type="nucleotide sequence ID" value="NZ_CAAAIU010000016.1"/>
</dbReference>
<protein>
    <submittedName>
        <fullName evidence="10">Multidrug efflux system protein</fullName>
    </submittedName>
</protein>
<evidence type="ECO:0000256" key="8">
    <source>
        <dbReference type="SAM" id="Phobius"/>
    </source>
</evidence>
<dbReference type="PATRIC" id="fig|1212489.4.peg.3309"/>
<dbReference type="GO" id="GO:0005886">
    <property type="term" value="C:plasma membrane"/>
    <property type="evidence" value="ECO:0007669"/>
    <property type="project" value="UniProtKB-SubCell"/>
</dbReference>
<dbReference type="Pfam" id="PF07690">
    <property type="entry name" value="MFS_1"/>
    <property type="match status" value="1"/>
</dbReference>
<feature type="transmembrane region" description="Helical" evidence="8">
    <location>
        <begin position="237"/>
        <end position="255"/>
    </location>
</feature>
<feature type="transmembrane region" description="Helical" evidence="8">
    <location>
        <begin position="84"/>
        <end position="109"/>
    </location>
</feature>
<keyword evidence="4" id="KW-1003">Cell membrane</keyword>
<evidence type="ECO:0000259" key="9">
    <source>
        <dbReference type="PROSITE" id="PS50850"/>
    </source>
</evidence>
<gene>
    <name evidence="10" type="primary">emrB</name>
    <name evidence="10" type="ORF">Ldro_3124</name>
</gene>
<evidence type="ECO:0000256" key="6">
    <source>
        <dbReference type="ARBA" id="ARBA00022989"/>
    </source>
</evidence>
<feature type="transmembrane region" description="Helical" evidence="8">
    <location>
        <begin position="379"/>
        <end position="396"/>
    </location>
</feature>
<dbReference type="OrthoDB" id="9812221at2"/>
<keyword evidence="5 8" id="KW-0812">Transmembrane</keyword>
<dbReference type="PANTHER" id="PTHR42718">
    <property type="entry name" value="MAJOR FACILITATOR SUPERFAMILY MULTIDRUG TRANSPORTER MFSC"/>
    <property type="match status" value="1"/>
</dbReference>
<dbReference type="InterPro" id="IPR036259">
    <property type="entry name" value="MFS_trans_sf"/>
</dbReference>
<name>A0A0W0SL71_9GAMM</name>
<feature type="transmembrane region" description="Helical" evidence="8">
    <location>
        <begin position="17"/>
        <end position="38"/>
    </location>
</feature>
<evidence type="ECO:0000313" key="11">
    <source>
        <dbReference type="Proteomes" id="UP000054736"/>
    </source>
</evidence>
<dbReference type="NCBIfam" id="TIGR00711">
    <property type="entry name" value="efflux_EmrB"/>
    <property type="match status" value="1"/>
</dbReference>
<feature type="transmembrane region" description="Helical" evidence="8">
    <location>
        <begin position="145"/>
        <end position="166"/>
    </location>
</feature>
<dbReference type="PROSITE" id="PS50850">
    <property type="entry name" value="MFS"/>
    <property type="match status" value="1"/>
</dbReference>
<feature type="transmembrane region" description="Helical" evidence="8">
    <location>
        <begin position="340"/>
        <end position="359"/>
    </location>
</feature>
<comment type="similarity">
    <text evidence="2">Belongs to the major facilitator superfamily. EmrB family.</text>
</comment>
<keyword evidence="7 8" id="KW-0472">Membrane</keyword>
<dbReference type="SUPFAM" id="SSF103473">
    <property type="entry name" value="MFS general substrate transporter"/>
    <property type="match status" value="1"/>
</dbReference>
<feature type="transmembrane region" description="Helical" evidence="8">
    <location>
        <begin position="115"/>
        <end position="133"/>
    </location>
</feature>
<dbReference type="EMBL" id="LNXY01000034">
    <property type="protein sequence ID" value="KTC84004.1"/>
    <property type="molecule type" value="Genomic_DNA"/>
</dbReference>
<evidence type="ECO:0000256" key="1">
    <source>
        <dbReference type="ARBA" id="ARBA00004651"/>
    </source>
</evidence>
<feature type="transmembrane region" description="Helical" evidence="8">
    <location>
        <begin position="275"/>
        <end position="296"/>
    </location>
</feature>
<dbReference type="STRING" id="1212489.Ldro_3124"/>
<dbReference type="InterPro" id="IPR020846">
    <property type="entry name" value="MFS_dom"/>
</dbReference>
<sequence length="518" mass="56158">MTDTTINQPPPLQGTQLVIATIAVALATFMIVLDSSIANVAIPTISGNLGVSVDEGTWVITLFSAANAISIPLTGWLTQRLGQIRLFVMSIILFVIASWLCGLATSLPILLTARVFQGIVAGPLIPLSQAILLSSYPKEKSSIALALWGMTATVGPIAGPALGGWITESYSWSWIFYINVPVGIIAAAITWLIYRNRETPKKILPIDIIGLALLILWVGALQIMLDKGKDLDWFNSNTIIALTIVSAVSFCYFVVWELTEKNPIIDLRLFAGRNFTGGTIAISVGYAVFFGNLVLLPQWLQQDLAYPVLNAGLVMAPLGVFAVLTSPIVGKILPKVDARILTTIAFLLFGLVFFMRSLYTSYVDTWTLVLPTLIQGIPVALFFIPLSMIILSGLPAEKIPAAAGLSNFARIFGGAIGTSIFSTIWNNRSILHHSQLTEQSTPYTTNFTDFIETSRSLLNIQTDQSYALFNQILNVEANMLGLNDVFWVSSIIFVALIPIVWITKPEKVDSAAAVAGAH</sequence>
<feature type="transmembrane region" description="Helical" evidence="8">
    <location>
        <begin position="172"/>
        <end position="194"/>
    </location>
</feature>
<keyword evidence="6 8" id="KW-1133">Transmembrane helix</keyword>
<dbReference type="Proteomes" id="UP000054736">
    <property type="component" value="Unassembled WGS sequence"/>
</dbReference>
<dbReference type="GO" id="GO:0022857">
    <property type="term" value="F:transmembrane transporter activity"/>
    <property type="evidence" value="ECO:0007669"/>
    <property type="project" value="InterPro"/>
</dbReference>
<accession>A0A0W0SL71</accession>
<dbReference type="Gene3D" id="1.20.1250.20">
    <property type="entry name" value="MFS general substrate transporter like domains"/>
    <property type="match status" value="1"/>
</dbReference>
<dbReference type="AlphaFoldDB" id="A0A0W0SL71"/>
<dbReference type="InterPro" id="IPR011701">
    <property type="entry name" value="MFS"/>
</dbReference>
<evidence type="ECO:0000313" key="10">
    <source>
        <dbReference type="EMBL" id="KTC84004.1"/>
    </source>
</evidence>
<comment type="caution">
    <text evidence="10">The sequence shown here is derived from an EMBL/GenBank/DDBJ whole genome shotgun (WGS) entry which is preliminary data.</text>
</comment>
<comment type="subcellular location">
    <subcellularLocation>
        <location evidence="1">Cell membrane</location>
        <topology evidence="1">Multi-pass membrane protein</topology>
    </subcellularLocation>
</comment>
<feature type="domain" description="Major facilitator superfamily (MFS) profile" evidence="9">
    <location>
        <begin position="20"/>
        <end position="508"/>
    </location>
</feature>
<keyword evidence="11" id="KW-1185">Reference proteome</keyword>
<dbReference type="Gene3D" id="1.20.1720.10">
    <property type="entry name" value="Multidrug resistance protein D"/>
    <property type="match status" value="1"/>
</dbReference>
<reference evidence="10 11" key="1">
    <citation type="submission" date="2015-11" db="EMBL/GenBank/DDBJ databases">
        <title>Genomic analysis of 38 Legionella species identifies large and diverse effector repertoires.</title>
        <authorList>
            <person name="Burstein D."/>
            <person name="Amaro F."/>
            <person name="Zusman T."/>
            <person name="Lifshitz Z."/>
            <person name="Cohen O."/>
            <person name="Gilbert J.A."/>
            <person name="Pupko T."/>
            <person name="Shuman H.A."/>
            <person name="Segal G."/>
        </authorList>
    </citation>
    <scope>NUCLEOTIDE SEQUENCE [LARGE SCALE GENOMIC DNA]</scope>
    <source>
        <strain evidence="10 11">ATCC 700990</strain>
    </source>
</reference>
<evidence type="ECO:0000256" key="2">
    <source>
        <dbReference type="ARBA" id="ARBA00008537"/>
    </source>
</evidence>
<evidence type="ECO:0000256" key="5">
    <source>
        <dbReference type="ARBA" id="ARBA00022692"/>
    </source>
</evidence>
<feature type="transmembrane region" description="Helical" evidence="8">
    <location>
        <begin position="58"/>
        <end position="77"/>
    </location>
</feature>
<evidence type="ECO:0000256" key="4">
    <source>
        <dbReference type="ARBA" id="ARBA00022475"/>
    </source>
</evidence>
<feature type="transmembrane region" description="Helical" evidence="8">
    <location>
        <begin position="408"/>
        <end position="425"/>
    </location>
</feature>
<dbReference type="InterPro" id="IPR004638">
    <property type="entry name" value="EmrB-like"/>
</dbReference>
<feature type="transmembrane region" description="Helical" evidence="8">
    <location>
        <begin position="206"/>
        <end position="225"/>
    </location>
</feature>
<dbReference type="CDD" id="cd17503">
    <property type="entry name" value="MFS_LmrB_MDR_like"/>
    <property type="match status" value="1"/>
</dbReference>
<feature type="transmembrane region" description="Helical" evidence="8">
    <location>
        <begin position="485"/>
        <end position="503"/>
    </location>
</feature>
<dbReference type="PANTHER" id="PTHR42718:SF9">
    <property type="entry name" value="MAJOR FACILITATOR SUPERFAMILY MULTIDRUG TRANSPORTER MFSC"/>
    <property type="match status" value="1"/>
</dbReference>
<evidence type="ECO:0000256" key="7">
    <source>
        <dbReference type="ARBA" id="ARBA00023136"/>
    </source>
</evidence>
<feature type="transmembrane region" description="Helical" evidence="8">
    <location>
        <begin position="308"/>
        <end position="328"/>
    </location>
</feature>
<proteinExistence type="inferred from homology"/>
<evidence type="ECO:0000256" key="3">
    <source>
        <dbReference type="ARBA" id="ARBA00022448"/>
    </source>
</evidence>
<organism evidence="10 11">
    <name type="scientific">Legionella drozanskii LLAP-1</name>
    <dbReference type="NCBI Taxonomy" id="1212489"/>
    <lineage>
        <taxon>Bacteria</taxon>
        <taxon>Pseudomonadati</taxon>
        <taxon>Pseudomonadota</taxon>
        <taxon>Gammaproteobacteria</taxon>
        <taxon>Legionellales</taxon>
        <taxon>Legionellaceae</taxon>
        <taxon>Legionella</taxon>
    </lineage>
</organism>
<keyword evidence="3" id="KW-0813">Transport</keyword>